<name>A0A2K2U4I1_9ACTN</name>
<organism evidence="2 3">
    <name type="scientific">Rubneribacter badeniensis</name>
    <dbReference type="NCBI Taxonomy" id="2070688"/>
    <lineage>
        <taxon>Bacteria</taxon>
        <taxon>Bacillati</taxon>
        <taxon>Actinomycetota</taxon>
        <taxon>Coriobacteriia</taxon>
        <taxon>Eggerthellales</taxon>
        <taxon>Eggerthellaceae</taxon>
        <taxon>Rubneribacter</taxon>
    </lineage>
</organism>
<sequence>MSEAMVTGRMTTEKKARGGRILQRDGLNASQAINLLYDRVISDGSAEFLTGKSVSPLATAWHNAAQFVDSLSEKRTSRFDAMSDREIRIERLQKRGLM</sequence>
<dbReference type="Proteomes" id="UP000236488">
    <property type="component" value="Unassembled WGS sequence"/>
</dbReference>
<dbReference type="RefSeq" id="WP_087195706.1">
    <property type="nucleotide sequence ID" value="NZ_DBEYRC010000133.1"/>
</dbReference>
<protein>
    <submittedName>
        <fullName evidence="2">RelB/DinJ family addiction module antitoxin</fullName>
    </submittedName>
</protein>
<reference evidence="1" key="3">
    <citation type="submission" date="2021-09" db="EMBL/GenBank/DDBJ databases">
        <authorList>
            <person name="Gilroy R."/>
        </authorList>
    </citation>
    <scope>NUCLEOTIDE SEQUENCE</scope>
    <source>
        <strain evidence="1">USAMLcec12-2067</strain>
    </source>
</reference>
<gene>
    <name evidence="2" type="ORF">C2L80_07985</name>
    <name evidence="1" type="ORF">K8V16_07805</name>
</gene>
<reference evidence="2 3" key="1">
    <citation type="journal article" date="2018" name="Int. J. Syst. Evol. Microbiol.">
        <title>Rubneribacter badeniensis gen. nov., sp. nov. and Enteroscipio rubneri gen. nov., sp. nov., new members of the Eggerthellaceae isolated from human faeces.</title>
        <authorList>
            <person name="Danylec N."/>
            <person name="Gobl A."/>
            <person name="Stoll D.A."/>
            <person name="Hetzer B."/>
            <person name="Kulling S.E."/>
            <person name="Huch M."/>
        </authorList>
    </citation>
    <scope>NUCLEOTIDE SEQUENCE [LARGE SCALE GENOMIC DNA]</scope>
    <source>
        <strain evidence="2 3">ResAG-85</strain>
    </source>
</reference>
<comment type="caution">
    <text evidence="2">The sequence shown here is derived from an EMBL/GenBank/DDBJ whole genome shotgun (WGS) entry which is preliminary data.</text>
</comment>
<keyword evidence="3" id="KW-1185">Reference proteome</keyword>
<proteinExistence type="predicted"/>
<dbReference type="EMBL" id="PPEL01000043">
    <property type="protein sequence ID" value="PNV65179.1"/>
    <property type="molecule type" value="Genomic_DNA"/>
</dbReference>
<evidence type="ECO:0000313" key="1">
    <source>
        <dbReference type="EMBL" id="HJH43688.1"/>
    </source>
</evidence>
<accession>A0A2K2U4I1</accession>
<dbReference type="EMBL" id="DYZL01000168">
    <property type="protein sequence ID" value="HJH43688.1"/>
    <property type="molecule type" value="Genomic_DNA"/>
</dbReference>
<reference evidence="1" key="2">
    <citation type="journal article" date="2021" name="PeerJ">
        <title>Extensive microbial diversity within the chicken gut microbiome revealed by metagenomics and culture.</title>
        <authorList>
            <person name="Gilroy R."/>
            <person name="Ravi A."/>
            <person name="Getino M."/>
            <person name="Pursley I."/>
            <person name="Horton D.L."/>
            <person name="Alikhan N.F."/>
            <person name="Baker D."/>
            <person name="Gharbi K."/>
            <person name="Hall N."/>
            <person name="Watson M."/>
            <person name="Adriaenssens E.M."/>
            <person name="Foster-Nyarko E."/>
            <person name="Jarju S."/>
            <person name="Secka A."/>
            <person name="Antonio M."/>
            <person name="Oren A."/>
            <person name="Chaudhuri R.R."/>
            <person name="La Ragione R."/>
            <person name="Hildebrand F."/>
            <person name="Pallen M.J."/>
        </authorList>
    </citation>
    <scope>NUCLEOTIDE SEQUENCE</scope>
    <source>
        <strain evidence="1">USAMLcec12-2067</strain>
    </source>
</reference>
<evidence type="ECO:0000313" key="2">
    <source>
        <dbReference type="EMBL" id="PNV65179.1"/>
    </source>
</evidence>
<evidence type="ECO:0000313" key="3">
    <source>
        <dbReference type="Proteomes" id="UP000236488"/>
    </source>
</evidence>
<dbReference type="AlphaFoldDB" id="A0A2K2U4I1"/>
<dbReference type="Proteomes" id="UP000789325">
    <property type="component" value="Unassembled WGS sequence"/>
</dbReference>